<organism evidence="1 2">
    <name type="scientific">Morella rubra</name>
    <name type="common">Chinese bayberry</name>
    <dbReference type="NCBI Taxonomy" id="262757"/>
    <lineage>
        <taxon>Eukaryota</taxon>
        <taxon>Viridiplantae</taxon>
        <taxon>Streptophyta</taxon>
        <taxon>Embryophyta</taxon>
        <taxon>Tracheophyta</taxon>
        <taxon>Spermatophyta</taxon>
        <taxon>Magnoliopsida</taxon>
        <taxon>eudicotyledons</taxon>
        <taxon>Gunneridae</taxon>
        <taxon>Pentapetalae</taxon>
        <taxon>rosids</taxon>
        <taxon>fabids</taxon>
        <taxon>Fagales</taxon>
        <taxon>Myricaceae</taxon>
        <taxon>Morella</taxon>
    </lineage>
</organism>
<name>A0A6A1VG34_9ROSI</name>
<sequence>MICCMSFLQSSATPRLSIQLMDSVIQKPEVFAVSMDPNFGAYLYNDYLSVFNGKKEPRGIMLQRSKQKYAGLDECSSLCMAMEGIHAVNGLECKIVCNSSKISYVLDTEDFFFRPRRNRSKSLRGTSSSREEARVQRFRRFLSST</sequence>
<comment type="caution">
    <text evidence="1">The sequence shown here is derived from an EMBL/GenBank/DDBJ whole genome shotgun (WGS) entry which is preliminary data.</text>
</comment>
<dbReference type="Proteomes" id="UP000516437">
    <property type="component" value="Chromosome 6"/>
</dbReference>
<gene>
    <name evidence="1" type="ORF">CJ030_MR6G023397</name>
</gene>
<proteinExistence type="predicted"/>
<evidence type="ECO:0000313" key="1">
    <source>
        <dbReference type="EMBL" id="KAB1211673.1"/>
    </source>
</evidence>
<keyword evidence="2" id="KW-1185">Reference proteome</keyword>
<dbReference type="AlphaFoldDB" id="A0A6A1VG34"/>
<dbReference type="OrthoDB" id="10265969at2759"/>
<protein>
    <submittedName>
        <fullName evidence="1">Paired amphipathic helix protein Sin3-like 2</fullName>
    </submittedName>
</protein>
<accession>A0A6A1VG34</accession>
<evidence type="ECO:0000313" key="2">
    <source>
        <dbReference type="Proteomes" id="UP000516437"/>
    </source>
</evidence>
<reference evidence="1 2" key="1">
    <citation type="journal article" date="2019" name="Plant Biotechnol. J.">
        <title>The red bayberry genome and genetic basis of sex determination.</title>
        <authorList>
            <person name="Jia H.M."/>
            <person name="Jia H.J."/>
            <person name="Cai Q.L."/>
            <person name="Wang Y."/>
            <person name="Zhao H.B."/>
            <person name="Yang W.F."/>
            <person name="Wang G.Y."/>
            <person name="Li Y.H."/>
            <person name="Zhan D.L."/>
            <person name="Shen Y.T."/>
            <person name="Niu Q.F."/>
            <person name="Chang L."/>
            <person name="Qiu J."/>
            <person name="Zhao L."/>
            <person name="Xie H.B."/>
            <person name="Fu W.Y."/>
            <person name="Jin J."/>
            <person name="Li X.W."/>
            <person name="Jiao Y."/>
            <person name="Zhou C.C."/>
            <person name="Tu T."/>
            <person name="Chai C.Y."/>
            <person name="Gao J.L."/>
            <person name="Fan L.J."/>
            <person name="van de Weg E."/>
            <person name="Wang J.Y."/>
            <person name="Gao Z.S."/>
        </authorList>
    </citation>
    <scope>NUCLEOTIDE SEQUENCE [LARGE SCALE GENOMIC DNA]</scope>
    <source>
        <tissue evidence="1">Leaves</tissue>
    </source>
</reference>
<dbReference type="EMBL" id="RXIC02000024">
    <property type="protein sequence ID" value="KAB1211673.1"/>
    <property type="molecule type" value="Genomic_DNA"/>
</dbReference>